<proteinExistence type="predicted"/>
<accession>A0AAV5UEG8</accession>
<comment type="caution">
    <text evidence="2">The sequence shown here is derived from an EMBL/GenBank/DDBJ whole genome shotgun (WGS) entry which is preliminary data.</text>
</comment>
<reference evidence="2" key="1">
    <citation type="submission" date="2023-10" db="EMBL/GenBank/DDBJ databases">
        <title>Genome assembly of Pristionchus species.</title>
        <authorList>
            <person name="Yoshida K."/>
            <person name="Sommer R.J."/>
        </authorList>
    </citation>
    <scope>NUCLEOTIDE SEQUENCE</scope>
    <source>
        <strain evidence="2">RS0144</strain>
    </source>
</reference>
<evidence type="ECO:0000313" key="2">
    <source>
        <dbReference type="EMBL" id="GMT04952.1"/>
    </source>
</evidence>
<keyword evidence="3" id="KW-1185">Reference proteome</keyword>
<sequence length="71" mass="8110">DMPSSVATISISTLRHTIANFYLFINRFIVLHSSSLSDYGWKRRWIIVMLVVQLLIPILVSFPLTFAQLTG</sequence>
<name>A0AAV5UEG8_9BILA</name>
<evidence type="ECO:0008006" key="4">
    <source>
        <dbReference type="Google" id="ProtNLM"/>
    </source>
</evidence>
<feature type="transmembrane region" description="Helical" evidence="1">
    <location>
        <begin position="45"/>
        <end position="66"/>
    </location>
</feature>
<dbReference type="AlphaFoldDB" id="A0AAV5UEG8"/>
<keyword evidence="1" id="KW-0472">Membrane</keyword>
<keyword evidence="1" id="KW-1133">Transmembrane helix</keyword>
<feature type="non-terminal residue" evidence="2">
    <location>
        <position position="1"/>
    </location>
</feature>
<organism evidence="2 3">
    <name type="scientific">Pristionchus entomophagus</name>
    <dbReference type="NCBI Taxonomy" id="358040"/>
    <lineage>
        <taxon>Eukaryota</taxon>
        <taxon>Metazoa</taxon>
        <taxon>Ecdysozoa</taxon>
        <taxon>Nematoda</taxon>
        <taxon>Chromadorea</taxon>
        <taxon>Rhabditida</taxon>
        <taxon>Rhabditina</taxon>
        <taxon>Diplogasteromorpha</taxon>
        <taxon>Diplogasteroidea</taxon>
        <taxon>Neodiplogasteridae</taxon>
        <taxon>Pristionchus</taxon>
    </lineage>
</organism>
<evidence type="ECO:0000313" key="3">
    <source>
        <dbReference type="Proteomes" id="UP001432027"/>
    </source>
</evidence>
<evidence type="ECO:0000256" key="1">
    <source>
        <dbReference type="SAM" id="Phobius"/>
    </source>
</evidence>
<gene>
    <name evidence="2" type="ORF">PENTCL1PPCAC_27126</name>
</gene>
<dbReference type="Proteomes" id="UP001432027">
    <property type="component" value="Unassembled WGS sequence"/>
</dbReference>
<protein>
    <recommendedName>
        <fullName evidence="4">G protein-coupled receptor</fullName>
    </recommendedName>
</protein>
<feature type="non-terminal residue" evidence="2">
    <location>
        <position position="71"/>
    </location>
</feature>
<dbReference type="EMBL" id="BTSX01000006">
    <property type="protein sequence ID" value="GMT04952.1"/>
    <property type="molecule type" value="Genomic_DNA"/>
</dbReference>
<feature type="transmembrane region" description="Helical" evidence="1">
    <location>
        <begin position="6"/>
        <end position="25"/>
    </location>
</feature>
<keyword evidence="1" id="KW-0812">Transmembrane</keyword>